<feature type="transmembrane region" description="Helical" evidence="6">
    <location>
        <begin position="103"/>
        <end position="126"/>
    </location>
</feature>
<accession>A0A7W1WQM9</accession>
<evidence type="ECO:0000256" key="2">
    <source>
        <dbReference type="ARBA" id="ARBA00022475"/>
    </source>
</evidence>
<organism evidence="7 8">
    <name type="scientific">Paenactinomyces guangxiensis</name>
    <dbReference type="NCBI Taxonomy" id="1490290"/>
    <lineage>
        <taxon>Bacteria</taxon>
        <taxon>Bacillati</taxon>
        <taxon>Bacillota</taxon>
        <taxon>Bacilli</taxon>
        <taxon>Bacillales</taxon>
        <taxon>Thermoactinomycetaceae</taxon>
        <taxon>Paenactinomyces</taxon>
    </lineage>
</organism>
<proteinExistence type="predicted"/>
<keyword evidence="8" id="KW-1185">Reference proteome</keyword>
<dbReference type="InterPro" id="IPR003339">
    <property type="entry name" value="ABC/ECF_trnsptr_transmembrane"/>
</dbReference>
<keyword evidence="4 6" id="KW-1133">Transmembrane helix</keyword>
<evidence type="ECO:0000313" key="7">
    <source>
        <dbReference type="EMBL" id="MBA4494144.1"/>
    </source>
</evidence>
<evidence type="ECO:0000256" key="5">
    <source>
        <dbReference type="ARBA" id="ARBA00023136"/>
    </source>
</evidence>
<sequence length="255" mass="28669">MKSLSLYVDRDSFVHNIDPISKIWFIIFSIAVPVILPTIPVSFVCMMITLSLLLLAKVFKQAIPVYGFIFLILSTVIIIQGLFNEGNETPLYHIGPLIFYREGFLYGLLISLRVINITGAFMLLVLTTKPSDLVEALVRKGLSPRLGYVLHSVFQIIPQMASAMRTIMDAQRSRGMETEGNLIVRIKAFLPLIAPVVFHSLINTKERALALEVRGFQSSGKKTFLNEEKKSPYSWPIQWGLICIIVAAIGWRMIA</sequence>
<dbReference type="RefSeq" id="WP_181751380.1">
    <property type="nucleotide sequence ID" value="NZ_JACEIQ010000005.1"/>
</dbReference>
<feature type="transmembrane region" description="Helical" evidence="6">
    <location>
        <begin position="63"/>
        <end position="83"/>
    </location>
</feature>
<dbReference type="AlphaFoldDB" id="A0A7W1WQM9"/>
<dbReference type="EMBL" id="JACEIQ010000005">
    <property type="protein sequence ID" value="MBA4494144.1"/>
    <property type="molecule type" value="Genomic_DNA"/>
</dbReference>
<feature type="transmembrane region" description="Helical" evidence="6">
    <location>
        <begin position="182"/>
        <end position="202"/>
    </location>
</feature>
<dbReference type="PANTHER" id="PTHR34857">
    <property type="entry name" value="SLL0384 PROTEIN"/>
    <property type="match status" value="1"/>
</dbReference>
<keyword evidence="2" id="KW-1003">Cell membrane</keyword>
<evidence type="ECO:0000256" key="1">
    <source>
        <dbReference type="ARBA" id="ARBA00004141"/>
    </source>
</evidence>
<dbReference type="Proteomes" id="UP000535491">
    <property type="component" value="Unassembled WGS sequence"/>
</dbReference>
<evidence type="ECO:0000256" key="3">
    <source>
        <dbReference type="ARBA" id="ARBA00022692"/>
    </source>
</evidence>
<comment type="subcellular location">
    <subcellularLocation>
        <location evidence="1">Membrane</location>
        <topology evidence="1">Multi-pass membrane protein</topology>
    </subcellularLocation>
</comment>
<protein>
    <submittedName>
        <fullName evidence="7">Energy-coupling factor transporter transmembrane protein EcfT</fullName>
    </submittedName>
</protein>
<dbReference type="GO" id="GO:0005886">
    <property type="term" value="C:plasma membrane"/>
    <property type="evidence" value="ECO:0007669"/>
    <property type="project" value="UniProtKB-ARBA"/>
</dbReference>
<feature type="transmembrane region" description="Helical" evidence="6">
    <location>
        <begin position="235"/>
        <end position="254"/>
    </location>
</feature>
<comment type="caution">
    <text evidence="7">The sequence shown here is derived from an EMBL/GenBank/DDBJ whole genome shotgun (WGS) entry which is preliminary data.</text>
</comment>
<gene>
    <name evidence="7" type="ORF">H1191_07480</name>
</gene>
<evidence type="ECO:0000313" key="8">
    <source>
        <dbReference type="Proteomes" id="UP000535491"/>
    </source>
</evidence>
<dbReference type="Pfam" id="PF02361">
    <property type="entry name" value="CbiQ"/>
    <property type="match status" value="1"/>
</dbReference>
<keyword evidence="5 6" id="KW-0472">Membrane</keyword>
<dbReference type="InterPro" id="IPR051611">
    <property type="entry name" value="ECF_transporter_component"/>
</dbReference>
<feature type="transmembrane region" description="Helical" evidence="6">
    <location>
        <begin position="23"/>
        <end position="56"/>
    </location>
</feature>
<evidence type="ECO:0000256" key="4">
    <source>
        <dbReference type="ARBA" id="ARBA00022989"/>
    </source>
</evidence>
<dbReference type="CDD" id="cd16914">
    <property type="entry name" value="EcfT"/>
    <property type="match status" value="1"/>
</dbReference>
<keyword evidence="3 6" id="KW-0812">Transmembrane</keyword>
<dbReference type="PANTHER" id="PTHR34857:SF2">
    <property type="entry name" value="SLL0384 PROTEIN"/>
    <property type="match status" value="1"/>
</dbReference>
<reference evidence="7 8" key="1">
    <citation type="submission" date="2020-07" db="EMBL/GenBank/DDBJ databases">
        <authorList>
            <person name="Feng H."/>
        </authorList>
    </citation>
    <scope>NUCLEOTIDE SEQUENCE [LARGE SCALE GENOMIC DNA]</scope>
    <source>
        <strain evidence="8">s-10</strain>
    </source>
</reference>
<evidence type="ECO:0000256" key="6">
    <source>
        <dbReference type="SAM" id="Phobius"/>
    </source>
</evidence>
<name>A0A7W1WQM9_9BACL</name>